<comment type="caution">
    <text evidence="4">The sequence shown here is derived from an EMBL/GenBank/DDBJ whole genome shotgun (WGS) entry which is preliminary data.</text>
</comment>
<reference evidence="4" key="2">
    <citation type="journal article" date="2021" name="PeerJ">
        <title>Extensive microbial diversity within the chicken gut microbiome revealed by metagenomics and culture.</title>
        <authorList>
            <person name="Gilroy R."/>
            <person name="Ravi A."/>
            <person name="Getino M."/>
            <person name="Pursley I."/>
            <person name="Horton D.L."/>
            <person name="Alikhan N.F."/>
            <person name="Baker D."/>
            <person name="Gharbi K."/>
            <person name="Hall N."/>
            <person name="Watson M."/>
            <person name="Adriaenssens E.M."/>
            <person name="Foster-Nyarko E."/>
            <person name="Jarju S."/>
            <person name="Secka A."/>
            <person name="Antonio M."/>
            <person name="Oren A."/>
            <person name="Chaudhuri R.R."/>
            <person name="La Ragione R."/>
            <person name="Hildebrand F."/>
            <person name="Pallen M.J."/>
        </authorList>
    </citation>
    <scope>NUCLEOTIDE SEQUENCE</scope>
    <source>
        <strain evidence="4">14508</strain>
    </source>
</reference>
<organism evidence="4 5">
    <name type="scientific">Candidatus Caccosoma faecigallinarum</name>
    <dbReference type="NCBI Taxonomy" id="2840720"/>
    <lineage>
        <taxon>Bacteria</taxon>
        <taxon>Bacillati</taxon>
        <taxon>Bacillota</taxon>
        <taxon>Bacillota incertae sedis</taxon>
        <taxon>Candidatus Caccosoma</taxon>
    </lineage>
</organism>
<dbReference type="EMBL" id="DVKI01000061">
    <property type="protein sequence ID" value="HIT17136.1"/>
    <property type="molecule type" value="Genomic_DNA"/>
</dbReference>
<dbReference type="AlphaFoldDB" id="A0A9D1G8N3"/>
<reference evidence="4" key="1">
    <citation type="submission" date="2020-10" db="EMBL/GenBank/DDBJ databases">
        <authorList>
            <person name="Gilroy R."/>
        </authorList>
    </citation>
    <scope>NUCLEOTIDE SEQUENCE</scope>
    <source>
        <strain evidence="4">14508</strain>
    </source>
</reference>
<dbReference type="PANTHER" id="PTHR30217:SF6">
    <property type="entry name" value="TRNA HYDROXYLATION PROTEIN P"/>
    <property type="match status" value="1"/>
</dbReference>
<keyword evidence="2" id="KW-0378">Hydrolase</keyword>
<dbReference type="InterPro" id="IPR051454">
    <property type="entry name" value="RNA/ubiquinone_mod_enzymes"/>
</dbReference>
<comment type="similarity">
    <text evidence="3">Belongs to the peptidase U32 family.</text>
</comment>
<dbReference type="InterPro" id="IPR001539">
    <property type="entry name" value="Peptidase_U32"/>
</dbReference>
<dbReference type="GO" id="GO:0006508">
    <property type="term" value="P:proteolysis"/>
    <property type="evidence" value="ECO:0007669"/>
    <property type="project" value="UniProtKB-KW"/>
</dbReference>
<dbReference type="Pfam" id="PF01136">
    <property type="entry name" value="Peptidase_U32"/>
    <property type="match status" value="1"/>
</dbReference>
<sequence length="271" mass="32044">MEYIATICSLQDMPQLLRVDSFLIGHSFYANRLSASFNQKQIIQAKKYCKENHKKIYVLVNKIFTNSELNRLKKYLIFLKKIQVDGIFFCDFAVFEIAKELHIENLLVFYHETFLKSATDLLAYHQIGIPRCVFSKDATIKDICSLKPEYKDFAGVIVQGYVPIYYSKRKILSNFYRVNHFKKPKNFNEGFFLKEKIREDFYPVIENKSGTLVFLPTPLSYIESILTLKDHLSFIIFDNIFENINDLIQWIHLYQKVLNENQMIQDLDLKN</sequence>
<protein>
    <submittedName>
        <fullName evidence="4">U32 family peptidase</fullName>
    </submittedName>
</protein>
<dbReference type="PANTHER" id="PTHR30217">
    <property type="entry name" value="PEPTIDASE U32 FAMILY"/>
    <property type="match status" value="1"/>
</dbReference>
<name>A0A9D1G8N3_9FIRM</name>
<dbReference type="GO" id="GO:0008233">
    <property type="term" value="F:peptidase activity"/>
    <property type="evidence" value="ECO:0007669"/>
    <property type="project" value="UniProtKB-KW"/>
</dbReference>
<gene>
    <name evidence="4" type="ORF">IAD04_01990</name>
</gene>
<evidence type="ECO:0000256" key="2">
    <source>
        <dbReference type="ARBA" id="ARBA00022801"/>
    </source>
</evidence>
<keyword evidence="1" id="KW-0645">Protease</keyword>
<evidence type="ECO:0000313" key="5">
    <source>
        <dbReference type="Proteomes" id="UP000886893"/>
    </source>
</evidence>
<evidence type="ECO:0000256" key="1">
    <source>
        <dbReference type="ARBA" id="ARBA00022670"/>
    </source>
</evidence>
<accession>A0A9D1G8N3</accession>
<proteinExistence type="inferred from homology"/>
<evidence type="ECO:0000313" key="4">
    <source>
        <dbReference type="EMBL" id="HIT17136.1"/>
    </source>
</evidence>
<evidence type="ECO:0000256" key="3">
    <source>
        <dbReference type="ARBA" id="ARBA00038374"/>
    </source>
</evidence>
<dbReference type="Proteomes" id="UP000886893">
    <property type="component" value="Unassembled WGS sequence"/>
</dbReference>